<comment type="caution">
    <text evidence="1">The sequence shown here is derived from an EMBL/GenBank/DDBJ whole genome shotgun (WGS) entry which is preliminary data.</text>
</comment>
<accession>A0A7W6N6B8</accession>
<reference evidence="1 2" key="1">
    <citation type="submission" date="2020-08" db="EMBL/GenBank/DDBJ databases">
        <title>Genomic Encyclopedia of Type Strains, Phase IV (KMG-IV): sequencing the most valuable type-strain genomes for metagenomic binning, comparative biology and taxonomic classification.</title>
        <authorList>
            <person name="Goeker M."/>
        </authorList>
    </citation>
    <scope>NUCLEOTIDE SEQUENCE [LARGE SCALE GENOMIC DNA]</scope>
    <source>
        <strain evidence="1 2">DSM 15743</strain>
    </source>
</reference>
<proteinExistence type="predicted"/>
<dbReference type="EMBL" id="JACIDC010000001">
    <property type="protein sequence ID" value="MBB4038432.1"/>
    <property type="molecule type" value="Genomic_DNA"/>
</dbReference>
<protein>
    <recommendedName>
        <fullName evidence="3">DUF3806 domain-containing protein</fullName>
    </recommendedName>
</protein>
<evidence type="ECO:0008006" key="3">
    <source>
        <dbReference type="Google" id="ProtNLM"/>
    </source>
</evidence>
<keyword evidence="2" id="KW-1185">Reference proteome</keyword>
<organism evidence="1 2">
    <name type="scientific">Microvirga flocculans</name>
    <dbReference type="NCBI Taxonomy" id="217168"/>
    <lineage>
        <taxon>Bacteria</taxon>
        <taxon>Pseudomonadati</taxon>
        <taxon>Pseudomonadota</taxon>
        <taxon>Alphaproteobacteria</taxon>
        <taxon>Hyphomicrobiales</taxon>
        <taxon>Methylobacteriaceae</taxon>
        <taxon>Microvirga</taxon>
    </lineage>
</organism>
<sequence>MPIAFLSVGIAKMWPKQNLARQNLERERRTLLSRIEAASQPTADLVAELLQHACPRLQSAIGPNDAVKRLIEAQAWLDLGFWLIGWELPDWSIHRLSCDDQRWNCAICVRGLAINWIEDVAEFQHDHPALATMGALVQAQILKMQGRAPSNVTPFRRMENVGAGPITHQADR</sequence>
<gene>
    <name evidence="1" type="ORF">GGR34_000061</name>
</gene>
<dbReference type="RefSeq" id="WP_027314749.1">
    <property type="nucleotide sequence ID" value="NZ_JACIDC010000001.1"/>
</dbReference>
<evidence type="ECO:0000313" key="1">
    <source>
        <dbReference type="EMBL" id="MBB4038432.1"/>
    </source>
</evidence>
<dbReference type="AlphaFoldDB" id="A0A7W6N6B8"/>
<evidence type="ECO:0000313" key="2">
    <source>
        <dbReference type="Proteomes" id="UP000519439"/>
    </source>
</evidence>
<name>A0A7W6N6B8_9HYPH</name>
<dbReference type="Proteomes" id="UP000519439">
    <property type="component" value="Unassembled WGS sequence"/>
</dbReference>